<protein>
    <recommendedName>
        <fullName evidence="4">Integral membrane protein</fullName>
    </recommendedName>
</protein>
<keyword evidence="1" id="KW-0812">Transmembrane</keyword>
<keyword evidence="1" id="KW-1133">Transmembrane helix</keyword>
<dbReference type="EMBL" id="CP136137">
    <property type="protein sequence ID" value="WYY09116.1"/>
    <property type="molecule type" value="Genomic_DNA"/>
</dbReference>
<dbReference type="Proteomes" id="UP001479933">
    <property type="component" value="Chromosome"/>
</dbReference>
<keyword evidence="3" id="KW-1185">Reference proteome</keyword>
<name>A0ABZ2U8P2_9ACTN</name>
<evidence type="ECO:0000313" key="3">
    <source>
        <dbReference type="Proteomes" id="UP001479933"/>
    </source>
</evidence>
<feature type="transmembrane region" description="Helical" evidence="1">
    <location>
        <begin position="6"/>
        <end position="24"/>
    </location>
</feature>
<reference evidence="2 3" key="1">
    <citation type="journal article" date="2023" name="Virus Evol.">
        <title>Computational host range prediction-The good, the bad, and the ugly.</title>
        <authorList>
            <person name="Howell A.A."/>
            <person name="Versoza C.J."/>
            <person name="Pfeifer S.P."/>
        </authorList>
    </citation>
    <scope>NUCLEOTIDE SEQUENCE [LARGE SCALE GENOMIC DNA]</scope>
    <source>
        <strain evidence="2 3">1610/1b</strain>
    </source>
</reference>
<proteinExistence type="predicted"/>
<gene>
    <name evidence="2" type="ORF">RVF87_08700</name>
</gene>
<sequence>MNIDVSVPLVAAGLIGGFAAARYTGKRPLGGVVLGAAGVAAGRRWLGRGPAVTAALSATYLGAFGISHPLARKLGAWPSVLVVTGAAVGATAATLAIVDAR</sequence>
<keyword evidence="1" id="KW-0472">Membrane</keyword>
<dbReference type="RefSeq" id="WP_066163936.1">
    <property type="nucleotide sequence ID" value="NZ_CP136137.1"/>
</dbReference>
<evidence type="ECO:0000313" key="2">
    <source>
        <dbReference type="EMBL" id="WYY09116.1"/>
    </source>
</evidence>
<organism evidence="2 3">
    <name type="scientific">Gordonia hydrophobica</name>
    <dbReference type="NCBI Taxonomy" id="40516"/>
    <lineage>
        <taxon>Bacteria</taxon>
        <taxon>Bacillati</taxon>
        <taxon>Actinomycetota</taxon>
        <taxon>Actinomycetes</taxon>
        <taxon>Mycobacteriales</taxon>
        <taxon>Gordoniaceae</taxon>
        <taxon>Gordonia</taxon>
    </lineage>
</organism>
<feature type="transmembrane region" description="Helical" evidence="1">
    <location>
        <begin position="45"/>
        <end position="64"/>
    </location>
</feature>
<evidence type="ECO:0008006" key="4">
    <source>
        <dbReference type="Google" id="ProtNLM"/>
    </source>
</evidence>
<evidence type="ECO:0000256" key="1">
    <source>
        <dbReference type="SAM" id="Phobius"/>
    </source>
</evidence>
<accession>A0ABZ2U8P2</accession>
<feature type="transmembrane region" description="Helical" evidence="1">
    <location>
        <begin position="76"/>
        <end position="98"/>
    </location>
</feature>